<feature type="chain" id="PRO_5030781818" evidence="6">
    <location>
        <begin position="22"/>
        <end position="411"/>
    </location>
</feature>
<sequence length="411" mass="41173">MKSRLPLIFALLLGAAVPASAQLGLPPVGGALDRVTGTLGSALDRVGDTAGTIARNAADLARERTARLAELLRRHGDAIEVNAAGAPARRGELLALDLSPQDLARARASGFAALESQQLGELGLTVTRLAVPPGMPLAKAERALRQALPEATISADTLNFPAGAAASAPAKAPAPPSGTGTTDLPVGVIDGAPGPGVGAAAVQGFARGAPLANDHGSAVASLLRRTGARRVLVADVYGSDPAGGNALAIGRGVDWLLRQRVRVISISLVGPANPLLERALGAAMKRGVVLVAAVGNDGPAAPPAYPASYPGVIAVTGVDGRNRALIEAGRALHLDYAAPGADMTAANAAGQWLRVRGTSYAAPLVAARAALALDRGAPAIAALDREAIDLGGKGADRTYGRGLVCGACRAR</sequence>
<dbReference type="Gene3D" id="3.40.50.200">
    <property type="entry name" value="Peptidase S8/S53 domain"/>
    <property type="match status" value="1"/>
</dbReference>
<evidence type="ECO:0000256" key="6">
    <source>
        <dbReference type="SAM" id="SignalP"/>
    </source>
</evidence>
<name>A0A7X1KM13_9SPHN</name>
<keyword evidence="3 5" id="KW-0378">Hydrolase</keyword>
<evidence type="ECO:0000313" key="9">
    <source>
        <dbReference type="Proteomes" id="UP000566813"/>
    </source>
</evidence>
<evidence type="ECO:0000256" key="4">
    <source>
        <dbReference type="ARBA" id="ARBA00022825"/>
    </source>
</evidence>
<dbReference type="InterPro" id="IPR036852">
    <property type="entry name" value="Peptidase_S8/S53_dom_sf"/>
</dbReference>
<dbReference type="InterPro" id="IPR000209">
    <property type="entry name" value="Peptidase_S8/S53_dom"/>
</dbReference>
<feature type="active site" description="Charge relay system" evidence="5">
    <location>
        <position position="215"/>
    </location>
</feature>
<dbReference type="InterPro" id="IPR050131">
    <property type="entry name" value="Peptidase_S8_subtilisin-like"/>
</dbReference>
<gene>
    <name evidence="8" type="ORF">H7F51_11520</name>
</gene>
<comment type="similarity">
    <text evidence="1 5">Belongs to the peptidase S8 family.</text>
</comment>
<keyword evidence="9" id="KW-1185">Reference proteome</keyword>
<dbReference type="GO" id="GO:0006508">
    <property type="term" value="P:proteolysis"/>
    <property type="evidence" value="ECO:0007669"/>
    <property type="project" value="UniProtKB-KW"/>
</dbReference>
<protein>
    <submittedName>
        <fullName evidence="8">S8 family serine peptidase</fullName>
    </submittedName>
</protein>
<evidence type="ECO:0000256" key="3">
    <source>
        <dbReference type="ARBA" id="ARBA00022801"/>
    </source>
</evidence>
<dbReference type="EMBL" id="JACLAW010000008">
    <property type="protein sequence ID" value="MBC2666147.1"/>
    <property type="molecule type" value="Genomic_DNA"/>
</dbReference>
<organism evidence="8 9">
    <name type="scientific">Novosphingobium flavum</name>
    <dbReference type="NCBI Taxonomy" id="1778672"/>
    <lineage>
        <taxon>Bacteria</taxon>
        <taxon>Pseudomonadati</taxon>
        <taxon>Pseudomonadota</taxon>
        <taxon>Alphaproteobacteria</taxon>
        <taxon>Sphingomonadales</taxon>
        <taxon>Sphingomonadaceae</taxon>
        <taxon>Novosphingobium</taxon>
    </lineage>
</organism>
<evidence type="ECO:0000313" key="8">
    <source>
        <dbReference type="EMBL" id="MBC2666147.1"/>
    </source>
</evidence>
<feature type="signal peptide" evidence="6">
    <location>
        <begin position="1"/>
        <end position="21"/>
    </location>
</feature>
<evidence type="ECO:0000259" key="7">
    <source>
        <dbReference type="Pfam" id="PF00082"/>
    </source>
</evidence>
<dbReference type="InterPro" id="IPR023828">
    <property type="entry name" value="Peptidase_S8_Ser-AS"/>
</dbReference>
<evidence type="ECO:0000256" key="2">
    <source>
        <dbReference type="ARBA" id="ARBA00022670"/>
    </source>
</evidence>
<dbReference type="PANTHER" id="PTHR43806">
    <property type="entry name" value="PEPTIDASE S8"/>
    <property type="match status" value="1"/>
</dbReference>
<accession>A0A7X1KM13</accession>
<dbReference type="SUPFAM" id="SSF52743">
    <property type="entry name" value="Subtilisin-like"/>
    <property type="match status" value="1"/>
</dbReference>
<feature type="active site" description="Charge relay system" evidence="5">
    <location>
        <position position="359"/>
    </location>
</feature>
<keyword evidence="6" id="KW-0732">Signal</keyword>
<reference evidence="8 9" key="1">
    <citation type="submission" date="2020-08" db="EMBL/GenBank/DDBJ databases">
        <title>The genome sequence of type strain Novosphingobium flavum NBRC 111647.</title>
        <authorList>
            <person name="Liu Y."/>
        </authorList>
    </citation>
    <scope>NUCLEOTIDE SEQUENCE [LARGE SCALE GENOMIC DNA]</scope>
    <source>
        <strain evidence="8 9">NBRC 111647</strain>
    </source>
</reference>
<dbReference type="PANTHER" id="PTHR43806:SF11">
    <property type="entry name" value="CEREVISIN-RELATED"/>
    <property type="match status" value="1"/>
</dbReference>
<dbReference type="AlphaFoldDB" id="A0A7X1KM13"/>
<feature type="domain" description="Peptidase S8/S53" evidence="7">
    <location>
        <begin position="212"/>
        <end position="374"/>
    </location>
</feature>
<proteinExistence type="inferred from homology"/>
<dbReference type="Pfam" id="PF00082">
    <property type="entry name" value="Peptidase_S8"/>
    <property type="match status" value="1"/>
</dbReference>
<dbReference type="PROSITE" id="PS00138">
    <property type="entry name" value="SUBTILASE_SER"/>
    <property type="match status" value="1"/>
</dbReference>
<evidence type="ECO:0000256" key="1">
    <source>
        <dbReference type="ARBA" id="ARBA00011073"/>
    </source>
</evidence>
<dbReference type="PROSITE" id="PS51892">
    <property type="entry name" value="SUBTILASE"/>
    <property type="match status" value="1"/>
</dbReference>
<evidence type="ECO:0000256" key="5">
    <source>
        <dbReference type="PROSITE-ProRule" id="PRU01240"/>
    </source>
</evidence>
<feature type="active site" description="Charge relay system" evidence="5">
    <location>
        <position position="190"/>
    </location>
</feature>
<comment type="caution">
    <text evidence="8">The sequence shown here is derived from an EMBL/GenBank/DDBJ whole genome shotgun (WGS) entry which is preliminary data.</text>
</comment>
<keyword evidence="4 5" id="KW-0720">Serine protease</keyword>
<dbReference type="RefSeq" id="WP_185664446.1">
    <property type="nucleotide sequence ID" value="NZ_JACLAW010000008.1"/>
</dbReference>
<keyword evidence="2 5" id="KW-0645">Protease</keyword>
<dbReference type="Proteomes" id="UP000566813">
    <property type="component" value="Unassembled WGS sequence"/>
</dbReference>
<dbReference type="GO" id="GO:0004252">
    <property type="term" value="F:serine-type endopeptidase activity"/>
    <property type="evidence" value="ECO:0007669"/>
    <property type="project" value="UniProtKB-UniRule"/>
</dbReference>